<evidence type="ECO:0000256" key="5">
    <source>
        <dbReference type="ARBA" id="ARBA00023163"/>
    </source>
</evidence>
<evidence type="ECO:0000259" key="6">
    <source>
        <dbReference type="Pfam" id="PF04542"/>
    </source>
</evidence>
<dbReference type="EMBL" id="JXZB01000004">
    <property type="protein sequence ID" value="KIQ62365.1"/>
    <property type="molecule type" value="Genomic_DNA"/>
</dbReference>
<evidence type="ECO:0000313" key="8">
    <source>
        <dbReference type="EMBL" id="KIQ62365.1"/>
    </source>
</evidence>
<dbReference type="InterPro" id="IPR014284">
    <property type="entry name" value="RNA_pol_sigma-70_dom"/>
</dbReference>
<evidence type="ECO:0000256" key="2">
    <source>
        <dbReference type="ARBA" id="ARBA00023015"/>
    </source>
</evidence>
<evidence type="ECO:0000256" key="1">
    <source>
        <dbReference type="ARBA" id="ARBA00010641"/>
    </source>
</evidence>
<accession>A0A0D0N2R7</accession>
<evidence type="ECO:0000256" key="3">
    <source>
        <dbReference type="ARBA" id="ARBA00023082"/>
    </source>
</evidence>
<dbReference type="GO" id="GO:0016987">
    <property type="term" value="F:sigma factor activity"/>
    <property type="evidence" value="ECO:0007669"/>
    <property type="project" value="UniProtKB-KW"/>
</dbReference>
<evidence type="ECO:0000259" key="7">
    <source>
        <dbReference type="Pfam" id="PF08281"/>
    </source>
</evidence>
<keyword evidence="9" id="KW-1185">Reference proteome</keyword>
<dbReference type="GO" id="GO:0003677">
    <property type="term" value="F:DNA binding"/>
    <property type="evidence" value="ECO:0007669"/>
    <property type="project" value="UniProtKB-KW"/>
</dbReference>
<keyword evidence="3" id="KW-0731">Sigma factor</keyword>
<feature type="domain" description="RNA polymerase sigma factor 70 region 4 type 2" evidence="7">
    <location>
        <begin position="99"/>
        <end position="150"/>
    </location>
</feature>
<evidence type="ECO:0000256" key="4">
    <source>
        <dbReference type="ARBA" id="ARBA00023125"/>
    </source>
</evidence>
<dbReference type="InterPro" id="IPR013325">
    <property type="entry name" value="RNA_pol_sigma_r2"/>
</dbReference>
<dbReference type="OrthoDB" id="3777963at2"/>
<dbReference type="PANTHER" id="PTHR43133">
    <property type="entry name" value="RNA POLYMERASE ECF-TYPE SIGMA FACTO"/>
    <property type="match status" value="1"/>
</dbReference>
<name>A0A0D0N2R7_KITGR</name>
<organism evidence="8 9">
    <name type="scientific">Kitasatospora griseola</name>
    <name type="common">Streptomyces griseolosporeus</name>
    <dbReference type="NCBI Taxonomy" id="2064"/>
    <lineage>
        <taxon>Bacteria</taxon>
        <taxon>Bacillati</taxon>
        <taxon>Actinomycetota</taxon>
        <taxon>Actinomycetes</taxon>
        <taxon>Kitasatosporales</taxon>
        <taxon>Streptomycetaceae</taxon>
        <taxon>Kitasatospora</taxon>
    </lineage>
</organism>
<keyword evidence="5" id="KW-0804">Transcription</keyword>
<dbReference type="InterPro" id="IPR007627">
    <property type="entry name" value="RNA_pol_sigma70_r2"/>
</dbReference>
<dbReference type="Pfam" id="PF08281">
    <property type="entry name" value="Sigma70_r4_2"/>
    <property type="match status" value="1"/>
</dbReference>
<proteinExistence type="inferred from homology"/>
<comment type="similarity">
    <text evidence="1">Belongs to the sigma-70 factor family. ECF subfamily.</text>
</comment>
<sequence length="168" mass="18876">MTEEEFTDFYSHSVRRLTGQLYLVTGDLHEAQDVVQEAFVRAWGHRRSLDRDHAPEAWVRTVAGRLAISRWRRARTAARAWRRHGEPADVAGPDPDTVDLAAALRRLSERQRLCAALFYVCDLPLDRIADETGMAPGTVKAHLSRARAALAQHLDTPSEAEENIDALP</sequence>
<dbReference type="InterPro" id="IPR013324">
    <property type="entry name" value="RNA_pol_sigma_r3/r4-like"/>
</dbReference>
<keyword evidence="4" id="KW-0238">DNA-binding</keyword>
<comment type="caution">
    <text evidence="8">The sequence shown here is derived from an EMBL/GenBank/DDBJ whole genome shotgun (WGS) entry which is preliminary data.</text>
</comment>
<keyword evidence="2" id="KW-0805">Transcription regulation</keyword>
<dbReference type="SUPFAM" id="SSF88946">
    <property type="entry name" value="Sigma2 domain of RNA polymerase sigma factors"/>
    <property type="match status" value="1"/>
</dbReference>
<dbReference type="InterPro" id="IPR039425">
    <property type="entry name" value="RNA_pol_sigma-70-like"/>
</dbReference>
<dbReference type="PATRIC" id="fig|2064.6.peg.5367"/>
<dbReference type="SUPFAM" id="SSF88659">
    <property type="entry name" value="Sigma3 and sigma4 domains of RNA polymerase sigma factors"/>
    <property type="match status" value="1"/>
</dbReference>
<dbReference type="Pfam" id="PF04542">
    <property type="entry name" value="Sigma70_r2"/>
    <property type="match status" value="1"/>
</dbReference>
<dbReference type="GO" id="GO:0006352">
    <property type="term" value="P:DNA-templated transcription initiation"/>
    <property type="evidence" value="ECO:0007669"/>
    <property type="project" value="InterPro"/>
</dbReference>
<dbReference type="InterPro" id="IPR013249">
    <property type="entry name" value="RNA_pol_sigma70_r4_t2"/>
</dbReference>
<dbReference type="InterPro" id="IPR036388">
    <property type="entry name" value="WH-like_DNA-bd_sf"/>
</dbReference>
<reference evidence="8 9" key="1">
    <citation type="submission" date="2015-02" db="EMBL/GenBank/DDBJ databases">
        <title>Draft genome sequence of Kitasatospora griseola MF730-N6, a bafilomycin, terpentecin and satosporin producer.</title>
        <authorList>
            <person name="Arens J.C."/>
            <person name="Haltli B."/>
            <person name="Kerr R.G."/>
        </authorList>
    </citation>
    <scope>NUCLEOTIDE SEQUENCE [LARGE SCALE GENOMIC DNA]</scope>
    <source>
        <strain evidence="8 9">MF730-N6</strain>
    </source>
</reference>
<dbReference type="NCBIfam" id="TIGR02937">
    <property type="entry name" value="sigma70-ECF"/>
    <property type="match status" value="1"/>
</dbReference>
<dbReference type="NCBIfam" id="TIGR02983">
    <property type="entry name" value="SigE-fam_strep"/>
    <property type="match status" value="1"/>
</dbReference>
<dbReference type="RefSeq" id="WP_043914310.1">
    <property type="nucleotide sequence ID" value="NZ_JXZB01000004.1"/>
</dbReference>
<protein>
    <submittedName>
        <fullName evidence="8">RNA polymerase</fullName>
    </submittedName>
</protein>
<feature type="domain" description="RNA polymerase sigma-70 region 2" evidence="6">
    <location>
        <begin position="10"/>
        <end position="75"/>
    </location>
</feature>
<dbReference type="Proteomes" id="UP000032066">
    <property type="component" value="Unassembled WGS sequence"/>
</dbReference>
<dbReference type="AlphaFoldDB" id="A0A0D0N2R7"/>
<dbReference type="STRING" id="2064.TR51_25145"/>
<dbReference type="Gene3D" id="1.10.1740.10">
    <property type="match status" value="1"/>
</dbReference>
<gene>
    <name evidence="8" type="ORF">TR51_25145</name>
</gene>
<dbReference type="Gene3D" id="1.10.10.10">
    <property type="entry name" value="Winged helix-like DNA-binding domain superfamily/Winged helix DNA-binding domain"/>
    <property type="match status" value="1"/>
</dbReference>
<dbReference type="InterPro" id="IPR014325">
    <property type="entry name" value="RNA_pol_sigma-E_actinobac"/>
</dbReference>
<dbReference type="PANTHER" id="PTHR43133:SF50">
    <property type="entry name" value="ECF RNA POLYMERASE SIGMA FACTOR SIGM"/>
    <property type="match status" value="1"/>
</dbReference>
<evidence type="ECO:0000313" key="9">
    <source>
        <dbReference type="Proteomes" id="UP000032066"/>
    </source>
</evidence>